<proteinExistence type="inferred from homology"/>
<dbReference type="Gene3D" id="2.60.40.1180">
    <property type="entry name" value="Golgi alpha-mannosidase II"/>
    <property type="match status" value="2"/>
</dbReference>
<evidence type="ECO:0000256" key="3">
    <source>
        <dbReference type="SAM" id="SignalP"/>
    </source>
</evidence>
<dbReference type="InterPro" id="IPR000322">
    <property type="entry name" value="Glyco_hydro_31_TIM"/>
</dbReference>
<dbReference type="InterPro" id="IPR013780">
    <property type="entry name" value="Glyco_hydro_b"/>
</dbReference>
<dbReference type="Gene3D" id="3.20.20.80">
    <property type="entry name" value="Glycosidases"/>
    <property type="match status" value="1"/>
</dbReference>
<feature type="domain" description="Glycosyl hydrolase family 31 C-terminal" evidence="7">
    <location>
        <begin position="594"/>
        <end position="681"/>
    </location>
</feature>
<organism evidence="8 9">
    <name type="scientific">Pseudobacter ginsenosidimutans</name>
    <dbReference type="NCBI Taxonomy" id="661488"/>
    <lineage>
        <taxon>Bacteria</taxon>
        <taxon>Pseudomonadati</taxon>
        <taxon>Bacteroidota</taxon>
        <taxon>Chitinophagia</taxon>
        <taxon>Chitinophagales</taxon>
        <taxon>Chitinophagaceae</taxon>
        <taxon>Pseudobacter</taxon>
    </lineage>
</organism>
<comment type="similarity">
    <text evidence="1 2">Belongs to the glycosyl hydrolase 31 family.</text>
</comment>
<dbReference type="SUPFAM" id="SSF51011">
    <property type="entry name" value="Glycosyl hydrolase domain"/>
    <property type="match status" value="1"/>
</dbReference>
<feature type="domain" description="DUF5110" evidence="6">
    <location>
        <begin position="697"/>
        <end position="759"/>
    </location>
</feature>
<evidence type="ECO:0000256" key="1">
    <source>
        <dbReference type="ARBA" id="ARBA00007806"/>
    </source>
</evidence>
<comment type="caution">
    <text evidence="8">The sequence shown here is derived from an EMBL/GenBank/DDBJ whole genome shotgun (WGS) entry which is preliminary data.</text>
</comment>
<dbReference type="Gene3D" id="2.60.40.1760">
    <property type="entry name" value="glycosyl hydrolase (family 31)"/>
    <property type="match status" value="1"/>
</dbReference>
<dbReference type="Pfam" id="PF01055">
    <property type="entry name" value="Glyco_hydro_31_2nd"/>
    <property type="match status" value="1"/>
</dbReference>
<evidence type="ECO:0000259" key="6">
    <source>
        <dbReference type="Pfam" id="PF17137"/>
    </source>
</evidence>
<feature type="chain" id="PRO_5020511937" evidence="3">
    <location>
        <begin position="21"/>
        <end position="815"/>
    </location>
</feature>
<dbReference type="Pfam" id="PF17137">
    <property type="entry name" value="DUF5110"/>
    <property type="match status" value="1"/>
</dbReference>
<keyword evidence="2" id="KW-0326">Glycosidase</keyword>
<name>A0A4Q7MY99_9BACT</name>
<evidence type="ECO:0000313" key="8">
    <source>
        <dbReference type="EMBL" id="RZS74190.1"/>
    </source>
</evidence>
<protein>
    <submittedName>
        <fullName evidence="8">Alpha-glucosidase</fullName>
    </submittedName>
</protein>
<sequence length="815" mass="93080">MKKIIISCLVLMLLLNVTQAQTPGNCNSYTVNGNTVVFNGERNAKVSVKICSPSVLKIWYAADGQFKRNNESFAVINEELEQADPVQVNDEPQAYEIFTSRLRIRVNKSPFRLQVFDKWQKLLLSDHNEKGHVQDSLNVYAFKQLRNDEQFFGLGEKSGPVNRRGRTYTMWNSDKPCYGPQEDPLYKSIPFFFSNYKYGIFFDNTWKSKFDFGATSTEYFSFGSNGGELIYYFIHGNDYAQIIEQYTQLTGKPIMPPNWAFGFSQCRGLYTNEKLARSVAAEFRKRKIPCDIIYQDIGWTEGLQNFKWAPDRYANPRGMLQYLDSLGFKMIVSQDPVISQKTAEQWKEADGKGYFATDVRTGKSYDMPWPWGGNCGVVDFTKPEVADWWGMYQQKPISDGVRGFWTDMGEPAWSNEDATDRLFMKHHAGMHGEIHNVYGLTWDKVVKEQFEKHNPGKRVFQMTRAAYAGLQRYTFGWSGDAGNGENVTEGWSRLANQVAVGVSAGMGLIPFWSCDISGYCGDIKDYPAMAELYTRWMQFGVFNPLSRAHHEGDNAVEPWLFGAEAEKNCRNAIEMKYRLFPYIYSYAREAHDKGMPIMRAMMLEFPEEEPAASADDQFMFGKEILVAPVVKKGAVSRRIWLPDGEWIDFNDGKTVYEGGQTITYKAPLSVVPVLVKRGSIIPMMPVMQFIGEKKDHPLYLHVYPAEHTNPVAFELYEDDGESQDYLENKFCKTVFECRTSEKYYTLTVSARNSSGFQPSLKRKQVFMLHLAKKPGKVLVDKKPLTTGVSWDAVKGIYSITIPDNGKAHTIELSKH</sequence>
<dbReference type="SUPFAM" id="SSF74650">
    <property type="entry name" value="Galactose mutarotase-like"/>
    <property type="match status" value="1"/>
</dbReference>
<dbReference type="PANTHER" id="PTHR22762">
    <property type="entry name" value="ALPHA-GLUCOSIDASE"/>
    <property type="match status" value="1"/>
</dbReference>
<feature type="domain" description="Glycoside hydrolase family 31 N-terminal" evidence="5">
    <location>
        <begin position="46"/>
        <end position="211"/>
    </location>
</feature>
<dbReference type="OrthoDB" id="176168at2"/>
<dbReference type="Proteomes" id="UP000293874">
    <property type="component" value="Unassembled WGS sequence"/>
</dbReference>
<accession>A0A4Q7MY99</accession>
<dbReference type="Pfam" id="PF13802">
    <property type="entry name" value="Gal_mutarotas_2"/>
    <property type="match status" value="1"/>
</dbReference>
<dbReference type="InterPro" id="IPR011013">
    <property type="entry name" value="Gal_mutarotase_sf_dom"/>
</dbReference>
<dbReference type="InterPro" id="IPR025887">
    <property type="entry name" value="Glyco_hydro_31_N_dom"/>
</dbReference>
<evidence type="ECO:0000256" key="2">
    <source>
        <dbReference type="RuleBase" id="RU361185"/>
    </source>
</evidence>
<evidence type="ECO:0000259" key="4">
    <source>
        <dbReference type="Pfam" id="PF01055"/>
    </source>
</evidence>
<dbReference type="GO" id="GO:0004553">
    <property type="term" value="F:hydrolase activity, hydrolyzing O-glycosyl compounds"/>
    <property type="evidence" value="ECO:0007669"/>
    <property type="project" value="InterPro"/>
</dbReference>
<reference evidence="8 9" key="1">
    <citation type="submission" date="2019-02" db="EMBL/GenBank/DDBJ databases">
        <title>Genomic Encyclopedia of Type Strains, Phase IV (KMG-IV): sequencing the most valuable type-strain genomes for metagenomic binning, comparative biology and taxonomic classification.</title>
        <authorList>
            <person name="Goeker M."/>
        </authorList>
    </citation>
    <scope>NUCLEOTIDE SEQUENCE [LARGE SCALE GENOMIC DNA]</scope>
    <source>
        <strain evidence="8 9">DSM 18116</strain>
    </source>
</reference>
<keyword evidence="3" id="KW-0732">Signal</keyword>
<dbReference type="InterPro" id="IPR033403">
    <property type="entry name" value="DUF5110"/>
</dbReference>
<dbReference type="CDD" id="cd14752">
    <property type="entry name" value="GH31_N"/>
    <property type="match status" value="1"/>
</dbReference>
<dbReference type="AlphaFoldDB" id="A0A4Q7MY99"/>
<evidence type="ECO:0000259" key="5">
    <source>
        <dbReference type="Pfam" id="PF13802"/>
    </source>
</evidence>
<dbReference type="SUPFAM" id="SSF51445">
    <property type="entry name" value="(Trans)glycosidases"/>
    <property type="match status" value="1"/>
</dbReference>
<dbReference type="EMBL" id="SGXA01000001">
    <property type="protein sequence ID" value="RZS74190.1"/>
    <property type="molecule type" value="Genomic_DNA"/>
</dbReference>
<evidence type="ECO:0000259" key="7">
    <source>
        <dbReference type="Pfam" id="PF21365"/>
    </source>
</evidence>
<dbReference type="RefSeq" id="WP_130538669.1">
    <property type="nucleotide sequence ID" value="NZ_CP042431.1"/>
</dbReference>
<dbReference type="Pfam" id="PF21365">
    <property type="entry name" value="Glyco_hydro_31_3rd"/>
    <property type="match status" value="1"/>
</dbReference>
<dbReference type="GO" id="GO:0005975">
    <property type="term" value="P:carbohydrate metabolic process"/>
    <property type="evidence" value="ECO:0007669"/>
    <property type="project" value="InterPro"/>
</dbReference>
<dbReference type="PANTHER" id="PTHR22762:SF166">
    <property type="entry name" value="ALPHA-GLUCOSIDASE"/>
    <property type="match status" value="1"/>
</dbReference>
<feature type="domain" description="Glycoside hydrolase family 31 TIM barrel" evidence="4">
    <location>
        <begin position="253"/>
        <end position="585"/>
    </location>
</feature>
<evidence type="ECO:0000313" key="9">
    <source>
        <dbReference type="Proteomes" id="UP000293874"/>
    </source>
</evidence>
<dbReference type="GO" id="GO:0030246">
    <property type="term" value="F:carbohydrate binding"/>
    <property type="evidence" value="ECO:0007669"/>
    <property type="project" value="InterPro"/>
</dbReference>
<gene>
    <name evidence="8" type="ORF">EV199_0034</name>
</gene>
<dbReference type="InterPro" id="IPR017853">
    <property type="entry name" value="GH"/>
</dbReference>
<keyword evidence="9" id="KW-1185">Reference proteome</keyword>
<dbReference type="InterPro" id="IPR048395">
    <property type="entry name" value="Glyco_hydro_31_C"/>
</dbReference>
<keyword evidence="2" id="KW-0378">Hydrolase</keyword>
<feature type="signal peptide" evidence="3">
    <location>
        <begin position="1"/>
        <end position="20"/>
    </location>
</feature>